<feature type="compositionally biased region" description="Low complexity" evidence="1">
    <location>
        <begin position="235"/>
        <end position="248"/>
    </location>
</feature>
<dbReference type="Proteomes" id="UP001058514">
    <property type="component" value="Chromosome"/>
</dbReference>
<reference evidence="2" key="1">
    <citation type="submission" date="2021-08" db="EMBL/GenBank/DDBJ databases">
        <authorList>
            <person name="Nwanade C."/>
            <person name="Wang M."/>
            <person name="Masoudi A."/>
            <person name="Yu Z."/>
            <person name="Liu J."/>
        </authorList>
    </citation>
    <scope>NUCLEOTIDE SEQUENCE</scope>
    <source>
        <strain evidence="2">S166</strain>
    </source>
</reference>
<organism evidence="2 3">
    <name type="scientific">Leisingera aquaemixtae</name>
    <dbReference type="NCBI Taxonomy" id="1396826"/>
    <lineage>
        <taxon>Bacteria</taxon>
        <taxon>Pseudomonadati</taxon>
        <taxon>Pseudomonadota</taxon>
        <taxon>Alphaproteobacteria</taxon>
        <taxon>Rhodobacterales</taxon>
        <taxon>Roseobacteraceae</taxon>
        <taxon>Leisingera</taxon>
    </lineage>
</organism>
<sequence>MSKTTSGKPAPFPPDGGKAPIFGQMAKAVAAALTGALLTACSPAPQELSFAARSADPVARKDGQVMPFANGEVMLAAPAGYCFDRRSSLPQAGGGFALIAHCSRLEGRGWFGARKAAVLTASIGPARQNALAPRASDIAAMFPGARLLESREDQLLPLVRLEFPQAVAKGASPVHWRGAFVLDRHLIALALYAPDGSSALGSRGAALLNEAAHRTLEASTLPALEQAQAAQAPAAAAPAALRPRVRPAGPDTGAKAAAPRKKRGLGQRIAGLFQ</sequence>
<protein>
    <submittedName>
        <fullName evidence="2">Uncharacterized protein</fullName>
    </submittedName>
</protein>
<feature type="region of interest" description="Disordered" evidence="1">
    <location>
        <begin position="235"/>
        <end position="274"/>
    </location>
</feature>
<dbReference type="EMBL" id="CP081051">
    <property type="protein sequence ID" value="UWQ41118.1"/>
    <property type="molecule type" value="Genomic_DNA"/>
</dbReference>
<evidence type="ECO:0000313" key="3">
    <source>
        <dbReference type="Proteomes" id="UP001058514"/>
    </source>
</evidence>
<keyword evidence="3" id="KW-1185">Reference proteome</keyword>
<evidence type="ECO:0000313" key="2">
    <source>
        <dbReference type="EMBL" id="UWQ41118.1"/>
    </source>
</evidence>
<accession>A0ABY5WI28</accession>
<evidence type="ECO:0000256" key="1">
    <source>
        <dbReference type="SAM" id="MobiDB-lite"/>
    </source>
</evidence>
<name>A0ABY5WI28_9RHOB</name>
<proteinExistence type="predicted"/>
<gene>
    <name evidence="2" type="ORF">K3718_16535</name>
</gene>